<organism evidence="1">
    <name type="scientific">Turicibacter sanguinis</name>
    <dbReference type="NCBI Taxonomy" id="154288"/>
    <lineage>
        <taxon>Bacteria</taxon>
        <taxon>Bacillati</taxon>
        <taxon>Bacillota</taxon>
        <taxon>Erysipelotrichia</taxon>
        <taxon>Erysipelotrichales</taxon>
        <taxon>Turicibacteraceae</taxon>
        <taxon>Turicibacter</taxon>
    </lineage>
</organism>
<dbReference type="AlphaFoldDB" id="A0A6I3N7M6"/>
<reference evidence="1" key="1">
    <citation type="journal article" date="2019" name="Nat. Med.">
        <title>A library of human gut bacterial isolates paired with longitudinal multiomics data enables mechanistic microbiome research.</title>
        <authorList>
            <person name="Poyet M."/>
            <person name="Groussin M."/>
            <person name="Gibbons S.M."/>
            <person name="Avila-Pacheco J."/>
            <person name="Jiang X."/>
            <person name="Kearney S.M."/>
            <person name="Perrotta A.R."/>
            <person name="Berdy B."/>
            <person name="Zhao S."/>
            <person name="Lieberman T.D."/>
            <person name="Swanson P.K."/>
            <person name="Smith M."/>
            <person name="Roesemann S."/>
            <person name="Alexander J.E."/>
            <person name="Rich S.A."/>
            <person name="Livny J."/>
            <person name="Vlamakis H."/>
            <person name="Clish C."/>
            <person name="Bullock K."/>
            <person name="Deik A."/>
            <person name="Scott J."/>
            <person name="Pierce K.A."/>
            <person name="Xavier R.J."/>
            <person name="Alm E.J."/>
        </authorList>
    </citation>
    <scope>NUCLEOTIDE SEQUENCE</scope>
    <source>
        <strain evidence="1">BIOML-A179</strain>
    </source>
</reference>
<dbReference type="SUPFAM" id="SSF51430">
    <property type="entry name" value="NAD(P)-linked oxidoreductase"/>
    <property type="match status" value="1"/>
</dbReference>
<dbReference type="InterPro" id="IPR023210">
    <property type="entry name" value="NADP_OxRdtase_dom"/>
</dbReference>
<accession>A0A6I3N7M6</accession>
<dbReference type="PANTHER" id="PTHR43364:SF1">
    <property type="entry name" value="OXIDOREDUCTASE YDHF"/>
    <property type="match status" value="1"/>
</dbReference>
<dbReference type="GO" id="GO:0005829">
    <property type="term" value="C:cytosol"/>
    <property type="evidence" value="ECO:0007669"/>
    <property type="project" value="TreeGrafter"/>
</dbReference>
<dbReference type="RefSeq" id="WP_129821267.1">
    <property type="nucleotide sequence ID" value="NZ_RCYV01000003.1"/>
</dbReference>
<dbReference type="InterPro" id="IPR036812">
    <property type="entry name" value="NAD(P)_OxRdtase_dom_sf"/>
</dbReference>
<protein>
    <submittedName>
        <fullName evidence="1">Aldo/keto reductase family oxidoreductase</fullName>
    </submittedName>
</protein>
<comment type="caution">
    <text evidence="1">The sequence shown here is derived from an EMBL/GenBank/DDBJ whole genome shotgun (WGS) entry which is preliminary data.</text>
</comment>
<name>A0A6I3N7M6_9FIRM</name>
<dbReference type="Gene3D" id="3.20.20.100">
    <property type="entry name" value="NADP-dependent oxidoreductase domain"/>
    <property type="match status" value="1"/>
</dbReference>
<dbReference type="PANTHER" id="PTHR43364">
    <property type="entry name" value="NADH-SPECIFIC METHYLGLYOXAL REDUCTASE-RELATED"/>
    <property type="match status" value="1"/>
</dbReference>
<dbReference type="CDD" id="cd19092">
    <property type="entry name" value="AKR_BsYcsN_EcYdhF-like"/>
    <property type="match status" value="1"/>
</dbReference>
<dbReference type="InterPro" id="IPR050523">
    <property type="entry name" value="AKR_Detox_Biosynth"/>
</dbReference>
<dbReference type="Pfam" id="PF00248">
    <property type="entry name" value="Aldo_ket_red"/>
    <property type="match status" value="1"/>
</dbReference>
<proteinExistence type="predicted"/>
<sequence>MKQIRIGNSNIHASEIALGCMGMGGEWTHNPLTNEVKKQALVTIEAALEQGINFFDHADIYTYGKSEEAFSGIWETDLVKREEIYIQSKCGIRLKGSLGEGSAPHYDFSYQYIIDSVDGILKRLKVDYLDSLLLHRPDALVEPEEVAQAFSELQALGKVRHFGVSNHNPHQIELLKRYIEQDLIVNQMELSLVHANLIDEGMNVNSLTNPIDHRSQGTLEYARLNHMTIQAWSPLATGMLTKEKVEAPYQAAHEVIKEYANEFGVSQEAILMAWLLRHPAKIQPIVGTKKPQRIKAVCEGSQVKLTREQWYRLYNVIPGRSLL</sequence>
<evidence type="ECO:0000313" key="1">
    <source>
        <dbReference type="EMBL" id="MTL93095.1"/>
    </source>
</evidence>
<dbReference type="EMBL" id="WMQV01000001">
    <property type="protein sequence ID" value="MTL93095.1"/>
    <property type="molecule type" value="Genomic_DNA"/>
</dbReference>
<gene>
    <name evidence="1" type="ORF">GMA64_00955</name>
</gene>